<keyword evidence="3" id="KW-0408">Iron</keyword>
<dbReference type="SFLD" id="SFLDG01386">
    <property type="entry name" value="main_SPASM_domain-containing"/>
    <property type="match status" value="1"/>
</dbReference>
<comment type="caution">
    <text evidence="6">The sequence shown here is derived from an EMBL/GenBank/DDBJ whole genome shotgun (WGS) entry which is preliminary data.</text>
</comment>
<dbReference type="PANTHER" id="PTHR11228:SF7">
    <property type="entry name" value="PQQA PEPTIDE CYCLASE"/>
    <property type="match status" value="1"/>
</dbReference>
<name>X0U8D7_9ZZZZ</name>
<protein>
    <recommendedName>
        <fullName evidence="5">Radical SAM core domain-containing protein</fullName>
    </recommendedName>
</protein>
<organism evidence="6">
    <name type="scientific">marine sediment metagenome</name>
    <dbReference type="NCBI Taxonomy" id="412755"/>
    <lineage>
        <taxon>unclassified sequences</taxon>
        <taxon>metagenomes</taxon>
        <taxon>ecological metagenomes</taxon>
    </lineage>
</organism>
<evidence type="ECO:0000259" key="5">
    <source>
        <dbReference type="PROSITE" id="PS51918"/>
    </source>
</evidence>
<dbReference type="SFLD" id="SFLDS00029">
    <property type="entry name" value="Radical_SAM"/>
    <property type="match status" value="1"/>
</dbReference>
<feature type="domain" description="Radical SAM core" evidence="5">
    <location>
        <begin position="21"/>
        <end position="215"/>
    </location>
</feature>
<keyword evidence="1" id="KW-0949">S-adenosyl-L-methionine</keyword>
<dbReference type="InterPro" id="IPR058240">
    <property type="entry name" value="rSAM_sf"/>
</dbReference>
<dbReference type="GO" id="GO:0051536">
    <property type="term" value="F:iron-sulfur cluster binding"/>
    <property type="evidence" value="ECO:0007669"/>
    <property type="project" value="UniProtKB-KW"/>
</dbReference>
<evidence type="ECO:0000256" key="3">
    <source>
        <dbReference type="ARBA" id="ARBA00023004"/>
    </source>
</evidence>
<reference evidence="6" key="1">
    <citation type="journal article" date="2014" name="Front. Microbiol.">
        <title>High frequency of phylogenetically diverse reductive dehalogenase-homologous genes in deep subseafloor sedimentary metagenomes.</title>
        <authorList>
            <person name="Kawai M."/>
            <person name="Futagami T."/>
            <person name="Toyoda A."/>
            <person name="Takaki Y."/>
            <person name="Nishi S."/>
            <person name="Hori S."/>
            <person name="Arai W."/>
            <person name="Tsubouchi T."/>
            <person name="Morono Y."/>
            <person name="Uchiyama I."/>
            <person name="Ito T."/>
            <person name="Fujiyama A."/>
            <person name="Inagaki F."/>
            <person name="Takami H."/>
        </authorList>
    </citation>
    <scope>NUCLEOTIDE SEQUENCE</scope>
    <source>
        <strain evidence="6">Expedition CK06-06</strain>
    </source>
</reference>
<dbReference type="SUPFAM" id="SSF102114">
    <property type="entry name" value="Radical SAM enzymes"/>
    <property type="match status" value="1"/>
</dbReference>
<keyword evidence="4" id="KW-0411">Iron-sulfur</keyword>
<dbReference type="PANTHER" id="PTHR11228">
    <property type="entry name" value="RADICAL SAM DOMAIN PROTEIN"/>
    <property type="match status" value="1"/>
</dbReference>
<dbReference type="CDD" id="cd01335">
    <property type="entry name" value="Radical_SAM"/>
    <property type="match status" value="1"/>
</dbReference>
<dbReference type="GO" id="GO:0003824">
    <property type="term" value="F:catalytic activity"/>
    <property type="evidence" value="ECO:0007669"/>
    <property type="project" value="InterPro"/>
</dbReference>
<evidence type="ECO:0000256" key="4">
    <source>
        <dbReference type="ARBA" id="ARBA00023014"/>
    </source>
</evidence>
<gene>
    <name evidence="6" type="ORF">S01H1_19765</name>
</gene>
<sequence>MTLNKTLLSTGEKKARLLRTYVARHPVWCAWQVTYRCNFRCRICSYWKESHSAAEELSTRDFERGAANLARAGSLLVNLAGGEPLLRRDLSRIVAALARFHMPLLTTNGWRLQPERARELWRAGLWGASISIDYPDAARHDAQRGRRGAFDEAVRALEVFRDTRTAPHQRVNLMAVLTADNQDNVENVLALARRLGVHFMVQPYSCLKTGDESHR</sequence>
<dbReference type="InterPro" id="IPR013785">
    <property type="entry name" value="Aldolase_TIM"/>
</dbReference>
<dbReference type="InterPro" id="IPR050377">
    <property type="entry name" value="Radical_SAM_PqqE_MftC-like"/>
</dbReference>
<feature type="non-terminal residue" evidence="6">
    <location>
        <position position="215"/>
    </location>
</feature>
<dbReference type="PROSITE" id="PS51918">
    <property type="entry name" value="RADICAL_SAM"/>
    <property type="match status" value="1"/>
</dbReference>
<evidence type="ECO:0000256" key="2">
    <source>
        <dbReference type="ARBA" id="ARBA00022723"/>
    </source>
</evidence>
<dbReference type="SFLD" id="SFLDG01067">
    <property type="entry name" value="SPASM/twitch_domain_containing"/>
    <property type="match status" value="1"/>
</dbReference>
<evidence type="ECO:0000256" key="1">
    <source>
        <dbReference type="ARBA" id="ARBA00022691"/>
    </source>
</evidence>
<dbReference type="InterPro" id="IPR007197">
    <property type="entry name" value="rSAM"/>
</dbReference>
<proteinExistence type="predicted"/>
<evidence type="ECO:0000313" key="6">
    <source>
        <dbReference type="EMBL" id="GAF96627.1"/>
    </source>
</evidence>
<dbReference type="AlphaFoldDB" id="X0U8D7"/>
<dbReference type="Gene3D" id="3.20.20.70">
    <property type="entry name" value="Aldolase class I"/>
    <property type="match status" value="1"/>
</dbReference>
<accession>X0U8D7</accession>
<dbReference type="EMBL" id="BARS01010720">
    <property type="protein sequence ID" value="GAF96627.1"/>
    <property type="molecule type" value="Genomic_DNA"/>
</dbReference>
<dbReference type="GO" id="GO:0046872">
    <property type="term" value="F:metal ion binding"/>
    <property type="evidence" value="ECO:0007669"/>
    <property type="project" value="UniProtKB-KW"/>
</dbReference>
<keyword evidence="2" id="KW-0479">Metal-binding</keyword>
<dbReference type="Pfam" id="PF04055">
    <property type="entry name" value="Radical_SAM"/>
    <property type="match status" value="1"/>
</dbReference>